<protein>
    <submittedName>
        <fullName evidence="2">PKD domain-containing protein</fullName>
    </submittedName>
</protein>
<gene>
    <name evidence="2" type="ORF">O3303_08540</name>
</gene>
<evidence type="ECO:0000259" key="1">
    <source>
        <dbReference type="PROSITE" id="PS50093"/>
    </source>
</evidence>
<sequence length="267" mass="27800">MKTHFHKAALVLLSGSLLLGACKKDDTGSLDGAVPASDFTTTSRTVGFTTEVTFTATNTDGFLYQWEFGDGTVGSGQQITHTYSASGPVRPRLITAYRGGTSVSAQKEIILPPVFELVKAVLTGGSSRTWILDNTQNAVIIVGPNDADPGGYFAGSPAGSLPACQADDEFTFNAANVYTYDAKAQTFVAGGGGCAAPRSGTSPFTFGAPTGPGLAQFELGRAGAFIGITDAPDLVYRILSIDNQTMVLRAGRPTAGVVFTMKLRVKP</sequence>
<feature type="domain" description="PKD" evidence="1">
    <location>
        <begin position="40"/>
        <end position="109"/>
    </location>
</feature>
<dbReference type="SMART" id="SM00089">
    <property type="entry name" value="PKD"/>
    <property type="match status" value="1"/>
</dbReference>
<dbReference type="CDD" id="cd00146">
    <property type="entry name" value="PKD"/>
    <property type="match status" value="1"/>
</dbReference>
<reference evidence="2 3" key="1">
    <citation type="submission" date="2022-12" db="EMBL/GenBank/DDBJ databases">
        <title>Hymenobacter canadensis sp. nov. isolated from lake water of the Cambridge Bay, Canada.</title>
        <authorList>
            <person name="Kim W.H."/>
            <person name="Lee Y.M."/>
        </authorList>
    </citation>
    <scope>NUCLEOTIDE SEQUENCE [LARGE SCALE GENOMIC DNA]</scope>
    <source>
        <strain evidence="2 3">PAMC 29467</strain>
    </source>
</reference>
<accession>A0ABY7LUC6</accession>
<dbReference type="EMBL" id="CP114767">
    <property type="protein sequence ID" value="WBA43601.1"/>
    <property type="molecule type" value="Genomic_DNA"/>
</dbReference>
<dbReference type="PROSITE" id="PS50093">
    <property type="entry name" value="PKD"/>
    <property type="match status" value="1"/>
</dbReference>
<evidence type="ECO:0000313" key="3">
    <source>
        <dbReference type="Proteomes" id="UP001211005"/>
    </source>
</evidence>
<dbReference type="InterPro" id="IPR022409">
    <property type="entry name" value="PKD/Chitinase_dom"/>
</dbReference>
<dbReference type="RefSeq" id="WP_269561638.1">
    <property type="nucleotide sequence ID" value="NZ_CP114767.1"/>
</dbReference>
<proteinExistence type="predicted"/>
<dbReference type="Pfam" id="PF18911">
    <property type="entry name" value="PKD_4"/>
    <property type="match status" value="1"/>
</dbReference>
<dbReference type="SUPFAM" id="SSF49299">
    <property type="entry name" value="PKD domain"/>
    <property type="match status" value="1"/>
</dbReference>
<dbReference type="InterPro" id="IPR035986">
    <property type="entry name" value="PKD_dom_sf"/>
</dbReference>
<dbReference type="InterPro" id="IPR013783">
    <property type="entry name" value="Ig-like_fold"/>
</dbReference>
<name>A0ABY7LUC6_9BACT</name>
<dbReference type="Gene3D" id="2.60.40.10">
    <property type="entry name" value="Immunoglobulins"/>
    <property type="match status" value="1"/>
</dbReference>
<keyword evidence="3" id="KW-1185">Reference proteome</keyword>
<dbReference type="Proteomes" id="UP001211005">
    <property type="component" value="Chromosome"/>
</dbReference>
<dbReference type="PROSITE" id="PS51257">
    <property type="entry name" value="PROKAR_LIPOPROTEIN"/>
    <property type="match status" value="1"/>
</dbReference>
<evidence type="ECO:0000313" key="2">
    <source>
        <dbReference type="EMBL" id="WBA43601.1"/>
    </source>
</evidence>
<dbReference type="InterPro" id="IPR000601">
    <property type="entry name" value="PKD_dom"/>
</dbReference>
<organism evidence="2 3">
    <name type="scientific">Hymenobacter canadensis</name>
    <dbReference type="NCBI Taxonomy" id="2999067"/>
    <lineage>
        <taxon>Bacteria</taxon>
        <taxon>Pseudomonadati</taxon>
        <taxon>Bacteroidota</taxon>
        <taxon>Cytophagia</taxon>
        <taxon>Cytophagales</taxon>
        <taxon>Hymenobacteraceae</taxon>
        <taxon>Hymenobacter</taxon>
    </lineage>
</organism>